<evidence type="ECO:0000313" key="3">
    <source>
        <dbReference type="Proteomes" id="UP000051574"/>
    </source>
</evidence>
<evidence type="ECO:0000313" key="2">
    <source>
        <dbReference type="EMBL" id="KRT84886.1"/>
    </source>
</evidence>
<evidence type="ECO:0008006" key="4">
    <source>
        <dbReference type="Google" id="ProtNLM"/>
    </source>
</evidence>
<gene>
    <name evidence="2" type="ORF">AMK59_731</name>
</gene>
<dbReference type="Proteomes" id="UP000051574">
    <property type="component" value="Unassembled WGS sequence"/>
</dbReference>
<keyword evidence="1" id="KW-0732">Signal</keyword>
<feature type="signal peptide" evidence="1">
    <location>
        <begin position="1"/>
        <end position="16"/>
    </location>
</feature>
<comment type="caution">
    <text evidence="2">The sequence shown here is derived from an EMBL/GenBank/DDBJ whole genome shotgun (WGS) entry which is preliminary data.</text>
</comment>
<keyword evidence="3" id="KW-1185">Reference proteome</keyword>
<dbReference type="InterPro" id="IPR042495">
    <property type="entry name" value="PDGFRL"/>
</dbReference>
<protein>
    <recommendedName>
        <fullName evidence="4">Immunoglobulin</fullName>
    </recommendedName>
</protein>
<dbReference type="OrthoDB" id="6077854at2759"/>
<dbReference type="Gene3D" id="2.60.40.10">
    <property type="entry name" value="Immunoglobulins"/>
    <property type="match status" value="1"/>
</dbReference>
<organism evidence="2 3">
    <name type="scientific">Oryctes borbonicus</name>
    <dbReference type="NCBI Taxonomy" id="1629725"/>
    <lineage>
        <taxon>Eukaryota</taxon>
        <taxon>Metazoa</taxon>
        <taxon>Ecdysozoa</taxon>
        <taxon>Arthropoda</taxon>
        <taxon>Hexapoda</taxon>
        <taxon>Insecta</taxon>
        <taxon>Pterygota</taxon>
        <taxon>Neoptera</taxon>
        <taxon>Endopterygota</taxon>
        <taxon>Coleoptera</taxon>
        <taxon>Polyphaga</taxon>
        <taxon>Scarabaeiformia</taxon>
        <taxon>Scarabaeidae</taxon>
        <taxon>Dynastinae</taxon>
        <taxon>Oryctes</taxon>
    </lineage>
</organism>
<dbReference type="InterPro" id="IPR013783">
    <property type="entry name" value="Ig-like_fold"/>
</dbReference>
<feature type="non-terminal residue" evidence="2">
    <location>
        <position position="147"/>
    </location>
</feature>
<sequence>MILLDYFYFFLGTLSAVPVITPEQCEYIIKAKDDLKLTCKGDANVTWSYQEVLEQLKWDVPNIDVRVSRGDDLYVAELSITNASGLNAGFYFCNEIRNPENFASLYLYVDDDKFFCTKPLDRISVNAELFQSVVIPCKPTHPSVLVR</sequence>
<dbReference type="PANTHER" id="PTHR15360">
    <property type="entry name" value="PLATELET-DERIVED GROWTH FACTOR RECEPTOR LIKE"/>
    <property type="match status" value="1"/>
</dbReference>
<proteinExistence type="predicted"/>
<evidence type="ECO:0000256" key="1">
    <source>
        <dbReference type="SAM" id="SignalP"/>
    </source>
</evidence>
<reference evidence="2 3" key="1">
    <citation type="submission" date="2015-09" db="EMBL/GenBank/DDBJ databases">
        <title>Draft genome of the scarab beetle Oryctes borbonicus.</title>
        <authorList>
            <person name="Meyer J.M."/>
            <person name="Markov G.V."/>
            <person name="Baskaran P."/>
            <person name="Herrmann M."/>
            <person name="Sommer R.J."/>
            <person name="Roedelsperger C."/>
        </authorList>
    </citation>
    <scope>NUCLEOTIDE SEQUENCE [LARGE SCALE GENOMIC DNA]</scope>
    <source>
        <strain evidence="2">OB123</strain>
        <tissue evidence="2">Whole animal</tissue>
    </source>
</reference>
<name>A0A0T6BC31_9SCAR</name>
<feature type="chain" id="PRO_5006668559" description="Immunoglobulin" evidence="1">
    <location>
        <begin position="17"/>
        <end position="147"/>
    </location>
</feature>
<dbReference type="EMBL" id="LJIG01002054">
    <property type="protein sequence ID" value="KRT84886.1"/>
    <property type="molecule type" value="Genomic_DNA"/>
</dbReference>
<dbReference type="SUPFAM" id="SSF48726">
    <property type="entry name" value="Immunoglobulin"/>
    <property type="match status" value="1"/>
</dbReference>
<accession>A0A0T6BC31</accession>
<dbReference type="InterPro" id="IPR036179">
    <property type="entry name" value="Ig-like_dom_sf"/>
</dbReference>
<dbReference type="AlphaFoldDB" id="A0A0T6BC31"/>
<dbReference type="PANTHER" id="PTHR15360:SF4">
    <property type="entry name" value="PROTEIN KINASE DOMAIN-CONTAINING PROTEIN"/>
    <property type="match status" value="1"/>
</dbReference>